<keyword evidence="1" id="KW-0472">Membrane</keyword>
<dbReference type="RefSeq" id="WP_220750501.1">
    <property type="nucleotide sequence ID" value="NZ_BPFH01000010.1"/>
</dbReference>
<keyword evidence="1" id="KW-1133">Transmembrane helix</keyword>
<reference evidence="2 3" key="1">
    <citation type="submission" date="2021-05" db="EMBL/GenBank/DDBJ databases">
        <title>Bacteria Genome sequencing.</title>
        <authorList>
            <person name="Takabe Y."/>
            <person name="Nakajima Y."/>
            <person name="Suzuki S."/>
            <person name="Shiozaki T."/>
        </authorList>
    </citation>
    <scope>NUCLEOTIDE SEQUENCE [LARGE SCALE GENOMIC DNA]</scope>
    <source>
        <strain evidence="2 3">AI_62</strain>
    </source>
</reference>
<gene>
    <name evidence="2" type="ORF">JANAI62_36360</name>
</gene>
<feature type="transmembrane region" description="Helical" evidence="1">
    <location>
        <begin position="31"/>
        <end position="50"/>
    </location>
</feature>
<keyword evidence="3" id="KW-1185">Reference proteome</keyword>
<protein>
    <submittedName>
        <fullName evidence="2">Uncharacterized protein</fullName>
    </submittedName>
</protein>
<accession>A0ABQ4NRI1</accession>
<name>A0ABQ4NRI1_9RHOB</name>
<dbReference type="EMBL" id="BPFH01000010">
    <property type="protein sequence ID" value="GIT97013.1"/>
    <property type="molecule type" value="Genomic_DNA"/>
</dbReference>
<sequence length="60" mass="6021">MTRLKANFLSILGFALGLAVLGIFASIGLAVLGGLVLATLILAGIGWASGNGPTKPRRTA</sequence>
<evidence type="ECO:0000313" key="3">
    <source>
        <dbReference type="Proteomes" id="UP000786693"/>
    </source>
</evidence>
<dbReference type="Proteomes" id="UP000786693">
    <property type="component" value="Unassembled WGS sequence"/>
</dbReference>
<keyword evidence="1" id="KW-0812">Transmembrane</keyword>
<evidence type="ECO:0000256" key="1">
    <source>
        <dbReference type="SAM" id="Phobius"/>
    </source>
</evidence>
<comment type="caution">
    <text evidence="2">The sequence shown here is derived from an EMBL/GenBank/DDBJ whole genome shotgun (WGS) entry which is preliminary data.</text>
</comment>
<proteinExistence type="predicted"/>
<feature type="transmembrane region" description="Helical" evidence="1">
    <location>
        <begin position="7"/>
        <end position="25"/>
    </location>
</feature>
<evidence type="ECO:0000313" key="2">
    <source>
        <dbReference type="EMBL" id="GIT97013.1"/>
    </source>
</evidence>
<organism evidence="2 3">
    <name type="scientific">Jannaschia pagri</name>
    <dbReference type="NCBI Taxonomy" id="2829797"/>
    <lineage>
        <taxon>Bacteria</taxon>
        <taxon>Pseudomonadati</taxon>
        <taxon>Pseudomonadota</taxon>
        <taxon>Alphaproteobacteria</taxon>
        <taxon>Rhodobacterales</taxon>
        <taxon>Roseobacteraceae</taxon>
        <taxon>Jannaschia</taxon>
    </lineage>
</organism>